<name>A0ABN9DJX6_9NEOB</name>
<gene>
    <name evidence="1" type="ORF">SPARVUS_LOCUS7521871</name>
</gene>
<proteinExistence type="predicted"/>
<accession>A0ABN9DJX6</accession>
<organism evidence="1 2">
    <name type="scientific">Staurois parvus</name>
    <dbReference type="NCBI Taxonomy" id="386267"/>
    <lineage>
        <taxon>Eukaryota</taxon>
        <taxon>Metazoa</taxon>
        <taxon>Chordata</taxon>
        <taxon>Craniata</taxon>
        <taxon>Vertebrata</taxon>
        <taxon>Euteleostomi</taxon>
        <taxon>Amphibia</taxon>
        <taxon>Batrachia</taxon>
        <taxon>Anura</taxon>
        <taxon>Neobatrachia</taxon>
        <taxon>Ranoidea</taxon>
        <taxon>Ranidae</taxon>
        <taxon>Staurois</taxon>
    </lineage>
</organism>
<keyword evidence="2" id="KW-1185">Reference proteome</keyword>
<protein>
    <submittedName>
        <fullName evidence="1">Uncharacterized protein</fullName>
    </submittedName>
</protein>
<comment type="caution">
    <text evidence="1">The sequence shown here is derived from an EMBL/GenBank/DDBJ whole genome shotgun (WGS) entry which is preliminary data.</text>
</comment>
<evidence type="ECO:0000313" key="2">
    <source>
        <dbReference type="Proteomes" id="UP001162483"/>
    </source>
</evidence>
<dbReference type="EMBL" id="CATNWA010014526">
    <property type="protein sequence ID" value="CAI9572915.1"/>
    <property type="molecule type" value="Genomic_DNA"/>
</dbReference>
<feature type="non-terminal residue" evidence="1">
    <location>
        <position position="1"/>
    </location>
</feature>
<dbReference type="Proteomes" id="UP001162483">
    <property type="component" value="Unassembled WGS sequence"/>
</dbReference>
<sequence length="124" mass="13662">DRTIADILLQGGTCAQNHIYIQVILHFRVWGVPPFVAADVNHRVPAGNYLLASGDYRASPTGRKRLFCLQTFLLPFSSNTLLGMAVHSTAMRIRVLTVNTPPPPSSKIHTVNPLITPHINPFLP</sequence>
<reference evidence="1" key="1">
    <citation type="submission" date="2023-05" db="EMBL/GenBank/DDBJ databases">
        <authorList>
            <person name="Stuckert A."/>
        </authorList>
    </citation>
    <scope>NUCLEOTIDE SEQUENCE</scope>
</reference>
<feature type="non-terminal residue" evidence="1">
    <location>
        <position position="124"/>
    </location>
</feature>
<evidence type="ECO:0000313" key="1">
    <source>
        <dbReference type="EMBL" id="CAI9572915.1"/>
    </source>
</evidence>